<evidence type="ECO:0000313" key="3">
    <source>
        <dbReference type="Proteomes" id="UP000323225"/>
    </source>
</evidence>
<gene>
    <name evidence="2" type="ORF">F0M16_08045</name>
</gene>
<proteinExistence type="predicted"/>
<feature type="signal peptide" evidence="1">
    <location>
        <begin position="1"/>
        <end position="19"/>
    </location>
</feature>
<dbReference type="AlphaFoldDB" id="A0A5Q6PKI0"/>
<comment type="caution">
    <text evidence="2">The sequence shown here is derived from an EMBL/GenBank/DDBJ whole genome shotgun (WGS) entry which is preliminary data.</text>
</comment>
<sequence length="200" mass="22033">MKKVFLAAALAMVSATSMAASLGYDSVYAKAGTINADGADPTAITIGLSKELAHNFYGIAEYTNVDFDSLKGLDKSDSYQLGLGYHTRIHQNIDLYTQVGIFNETIDELKYDEDLGFARVGLKIIAAEHLNFDVSYGSTFGSDYAEKNDLTAKMEYFVSNEFAFGVEYSHQEYLTDYRLFHADGSDDATGKVSFVASYNF</sequence>
<name>A0A5Q6PKI0_VIBCL</name>
<dbReference type="EMBL" id="VUAA01000007">
    <property type="protein sequence ID" value="KAA1255160.1"/>
    <property type="molecule type" value="Genomic_DNA"/>
</dbReference>
<dbReference type="Proteomes" id="UP000323225">
    <property type="component" value="Unassembled WGS sequence"/>
</dbReference>
<feature type="chain" id="PRO_5030950784" evidence="1">
    <location>
        <begin position="20"/>
        <end position="200"/>
    </location>
</feature>
<protein>
    <submittedName>
        <fullName evidence="2">Outer membrane beta-barrel protein</fullName>
    </submittedName>
</protein>
<keyword evidence="1" id="KW-0732">Signal</keyword>
<reference evidence="2 3" key="1">
    <citation type="submission" date="2019-09" db="EMBL/GenBank/DDBJ databases">
        <authorList>
            <person name="Kritzky A."/>
            <person name="Schelkanova E.Y."/>
            <person name="Alkhova Z.V."/>
            <person name="Smirnova N.I."/>
        </authorList>
    </citation>
    <scope>NUCLEOTIDE SEQUENCE [LARGE SCALE GENOMIC DNA]</scope>
    <source>
        <strain evidence="2 3">M1526</strain>
    </source>
</reference>
<organism evidence="2 3">
    <name type="scientific">Vibrio cholerae</name>
    <dbReference type="NCBI Taxonomy" id="666"/>
    <lineage>
        <taxon>Bacteria</taxon>
        <taxon>Pseudomonadati</taxon>
        <taxon>Pseudomonadota</taxon>
        <taxon>Gammaproteobacteria</taxon>
        <taxon>Vibrionales</taxon>
        <taxon>Vibrionaceae</taxon>
        <taxon>Vibrio</taxon>
    </lineage>
</organism>
<evidence type="ECO:0000313" key="2">
    <source>
        <dbReference type="EMBL" id="KAA1255160.1"/>
    </source>
</evidence>
<accession>A0A5Q6PKI0</accession>
<evidence type="ECO:0000256" key="1">
    <source>
        <dbReference type="SAM" id="SignalP"/>
    </source>
</evidence>